<dbReference type="Pfam" id="PF01259">
    <property type="entry name" value="SAICAR_synt"/>
    <property type="match status" value="1"/>
</dbReference>
<dbReference type="SUPFAM" id="SSF52255">
    <property type="entry name" value="N5-CAIR mutase (phosphoribosylaminoimidazole carboxylase, PurE)"/>
    <property type="match status" value="1"/>
</dbReference>
<dbReference type="UniPathway" id="UPA00074">
    <property type="reaction ID" value="UER00130"/>
</dbReference>
<dbReference type="GO" id="GO:0004639">
    <property type="term" value="F:phosphoribosylaminoimidazolesuccinocarboxamide synthase activity"/>
    <property type="evidence" value="ECO:0007669"/>
    <property type="project" value="InterPro"/>
</dbReference>
<evidence type="ECO:0000256" key="3">
    <source>
        <dbReference type="ARBA" id="ARBA00010478"/>
    </source>
</evidence>
<dbReference type="InterPro" id="IPR000031">
    <property type="entry name" value="PurE_dom"/>
</dbReference>
<dbReference type="GO" id="GO:0005524">
    <property type="term" value="F:ATP binding"/>
    <property type="evidence" value="ECO:0007669"/>
    <property type="project" value="UniProtKB-KW"/>
</dbReference>
<dbReference type="Pfam" id="PF00731">
    <property type="entry name" value="AIRC"/>
    <property type="match status" value="1"/>
</dbReference>
<evidence type="ECO:0000256" key="5">
    <source>
        <dbReference type="ARBA" id="ARBA00022598"/>
    </source>
</evidence>
<keyword evidence="10" id="KW-0456">Lyase</keyword>
<dbReference type="PANTHER" id="PTHR43599">
    <property type="entry name" value="MULTIFUNCTIONAL PROTEIN ADE2"/>
    <property type="match status" value="1"/>
</dbReference>
<keyword evidence="9" id="KW-0067">ATP-binding</keyword>
<dbReference type="InterPro" id="IPR028923">
    <property type="entry name" value="SAICAR_synt/ADE2_N"/>
</dbReference>
<evidence type="ECO:0000256" key="10">
    <source>
        <dbReference type="ARBA" id="ARBA00023239"/>
    </source>
</evidence>
<sequence>MLLGEYKLGPLIIEGKTKQVYELPGSPDLCILLNTDRITAGDGVQAHDLAGKAALSNKTNRKVFEILNAVGVKTSFVKSATDVAFVSKRCEMIPIEWVTRRLASGSFVQRHPRIPEGYRFYPPKHETFFKDDANHNPQWSTEEIIAAKFKVNGLEIGPTEVDIMTRTSILVFEVLEKVWATRNCALVDIKIEFGVDTTGEILVADVIDSDSWCLWPSGDKRLVVDKQVYRNLTTVTASDLDTVKRNFEWVVDQLDHIIPPNDHLIVILMGSPSDKEYCKNIEKHCQQLGLNTELRVTSAHKGTEETIKIVSGWTLERFGTCHFGEFPHACDQLSALEGRQHGQGRVFEFERPLGVGVQYCGVSGGGGNECG</sequence>
<evidence type="ECO:0000313" key="15">
    <source>
        <dbReference type="Proteomes" id="UP000719412"/>
    </source>
</evidence>
<evidence type="ECO:0000259" key="12">
    <source>
        <dbReference type="Pfam" id="PF00731"/>
    </source>
</evidence>
<evidence type="ECO:0008006" key="16">
    <source>
        <dbReference type="Google" id="ProtNLM"/>
    </source>
</evidence>
<comment type="caution">
    <text evidence="14">The sequence shown here is derived from an EMBL/GenBank/DDBJ whole genome shotgun (WGS) entry which is preliminary data.</text>
</comment>
<dbReference type="PROSITE" id="PS01058">
    <property type="entry name" value="SAICAR_SYNTHETASE_2"/>
    <property type="match status" value="1"/>
</dbReference>
<comment type="similarity">
    <text evidence="4">In the N-terminal section; belongs to the SAICAR synthetase family.</text>
</comment>
<dbReference type="GO" id="GO:0006189">
    <property type="term" value="P:'de novo' IMP biosynthetic process"/>
    <property type="evidence" value="ECO:0007669"/>
    <property type="project" value="UniProtKB-UniPathway"/>
</dbReference>
<evidence type="ECO:0000256" key="6">
    <source>
        <dbReference type="ARBA" id="ARBA00022741"/>
    </source>
</evidence>
<dbReference type="GO" id="GO:0016831">
    <property type="term" value="F:carboxy-lyase activity"/>
    <property type="evidence" value="ECO:0007669"/>
    <property type="project" value="UniProtKB-KW"/>
</dbReference>
<dbReference type="EMBL" id="JABDTM020018195">
    <property type="protein sequence ID" value="KAH0818198.1"/>
    <property type="molecule type" value="Genomic_DNA"/>
</dbReference>
<gene>
    <name evidence="14" type="ORF">GEV33_004593</name>
</gene>
<dbReference type="FunFam" id="3.30.470.20:FF:000020">
    <property type="entry name" value="Probable multifunctional protein ADE2"/>
    <property type="match status" value="1"/>
</dbReference>
<feature type="domain" description="PurE" evidence="12">
    <location>
        <begin position="265"/>
        <end position="311"/>
    </location>
</feature>
<keyword evidence="5" id="KW-0436">Ligase</keyword>
<dbReference type="InterPro" id="IPR050089">
    <property type="entry name" value="SAICAR_synthetase"/>
</dbReference>
<organism evidence="14 15">
    <name type="scientific">Tenebrio molitor</name>
    <name type="common">Yellow mealworm beetle</name>
    <dbReference type="NCBI Taxonomy" id="7067"/>
    <lineage>
        <taxon>Eukaryota</taxon>
        <taxon>Metazoa</taxon>
        <taxon>Ecdysozoa</taxon>
        <taxon>Arthropoda</taxon>
        <taxon>Hexapoda</taxon>
        <taxon>Insecta</taxon>
        <taxon>Pterygota</taxon>
        <taxon>Neoptera</taxon>
        <taxon>Endopterygota</taxon>
        <taxon>Coleoptera</taxon>
        <taxon>Polyphaga</taxon>
        <taxon>Cucujiformia</taxon>
        <taxon>Tenebrionidae</taxon>
        <taxon>Tenebrio</taxon>
    </lineage>
</organism>
<evidence type="ECO:0000259" key="13">
    <source>
        <dbReference type="Pfam" id="PF01259"/>
    </source>
</evidence>
<feature type="domain" description="SAICAR synthetase/ADE2 N-terminal" evidence="13">
    <location>
        <begin position="12"/>
        <end position="237"/>
    </location>
</feature>
<evidence type="ECO:0000256" key="1">
    <source>
        <dbReference type="ARBA" id="ARBA00004672"/>
    </source>
</evidence>
<evidence type="ECO:0000256" key="9">
    <source>
        <dbReference type="ARBA" id="ARBA00022840"/>
    </source>
</evidence>
<dbReference type="AlphaFoldDB" id="A0A8J6LG79"/>
<dbReference type="HAMAP" id="MF_00137">
    <property type="entry name" value="SAICAR_synth"/>
    <property type="match status" value="1"/>
</dbReference>
<dbReference type="GO" id="GO:0005829">
    <property type="term" value="C:cytosol"/>
    <property type="evidence" value="ECO:0007669"/>
    <property type="project" value="TreeGrafter"/>
</dbReference>
<evidence type="ECO:0000256" key="2">
    <source>
        <dbReference type="ARBA" id="ARBA00004747"/>
    </source>
</evidence>
<dbReference type="PROSITE" id="PS01057">
    <property type="entry name" value="SAICAR_SYNTHETASE_1"/>
    <property type="match status" value="1"/>
</dbReference>
<protein>
    <recommendedName>
        <fullName evidence="16">Phosphoribosylaminoimidazolesuccinocarboxamide synthase</fullName>
    </recommendedName>
</protein>
<keyword evidence="7" id="KW-0658">Purine biosynthesis</keyword>
<keyword evidence="15" id="KW-1185">Reference proteome</keyword>
<reference evidence="14" key="2">
    <citation type="submission" date="2021-08" db="EMBL/GenBank/DDBJ databases">
        <authorList>
            <person name="Eriksson T."/>
        </authorList>
    </citation>
    <scope>NUCLEOTIDE SEQUENCE</scope>
    <source>
        <strain evidence="14">Stoneville</strain>
        <tissue evidence="14">Whole head</tissue>
    </source>
</reference>
<dbReference type="InterPro" id="IPR018236">
    <property type="entry name" value="SAICAR_synthetase_CS"/>
</dbReference>
<dbReference type="FunFam" id="3.30.200.20:FF:000183">
    <property type="entry name" value="Probable multifunctional protein ADE2"/>
    <property type="match status" value="1"/>
</dbReference>
<evidence type="ECO:0000256" key="7">
    <source>
        <dbReference type="ARBA" id="ARBA00022755"/>
    </source>
</evidence>
<dbReference type="Proteomes" id="UP000719412">
    <property type="component" value="Unassembled WGS sequence"/>
</dbReference>
<dbReference type="SUPFAM" id="SSF56104">
    <property type="entry name" value="SAICAR synthase-like"/>
    <property type="match status" value="1"/>
</dbReference>
<comment type="similarity">
    <text evidence="3">In the C-terminal section; belongs to the AIR carboxylase family. Class II subfamily.</text>
</comment>
<keyword evidence="11" id="KW-0511">Multifunctional enzyme</keyword>
<accession>A0A8J6LG79</accession>
<evidence type="ECO:0000256" key="4">
    <source>
        <dbReference type="ARBA" id="ARBA00011020"/>
    </source>
</evidence>
<name>A0A8J6LG79_TENMO</name>
<dbReference type="Gene3D" id="3.30.470.20">
    <property type="entry name" value="ATP-grasp fold, B domain"/>
    <property type="match status" value="1"/>
</dbReference>
<keyword evidence="6" id="KW-0547">Nucleotide-binding</keyword>
<dbReference type="Gene3D" id="3.40.50.1970">
    <property type="match status" value="1"/>
</dbReference>
<dbReference type="CDD" id="cd01416">
    <property type="entry name" value="SAICAR_synt_Ade5"/>
    <property type="match status" value="1"/>
</dbReference>
<comment type="pathway">
    <text evidence="2">Purine metabolism; IMP biosynthesis via de novo pathway; 5-amino-1-(5-phospho-D-ribosyl)imidazole-4-carboxylate from 5-amino-1-(5-phospho-D-ribosyl)imidazole (carboxylase route): step 1/1.</text>
</comment>
<comment type="pathway">
    <text evidence="1">Purine metabolism; IMP biosynthesis via de novo pathway; 5-amino-1-(5-phospho-D-ribosyl)imidazole-4-carboxamide from 5-amino-1-(5-phospho-D-ribosyl)imidazole-4-carboxylate: step 1/2.</text>
</comment>
<dbReference type="PANTHER" id="PTHR43599:SF3">
    <property type="entry name" value="SI:DKEY-6E2.2"/>
    <property type="match status" value="1"/>
</dbReference>
<keyword evidence="8" id="KW-0210">Decarboxylase</keyword>
<reference evidence="14" key="1">
    <citation type="journal article" date="2020" name="J Insects Food Feed">
        <title>The yellow mealworm (Tenebrio molitor) genome: a resource for the emerging insects as food and feed industry.</title>
        <authorList>
            <person name="Eriksson T."/>
            <person name="Andere A."/>
            <person name="Kelstrup H."/>
            <person name="Emery V."/>
            <person name="Picard C."/>
        </authorList>
    </citation>
    <scope>NUCLEOTIDE SEQUENCE</scope>
    <source>
        <strain evidence="14">Stoneville</strain>
        <tissue evidence="14">Whole head</tissue>
    </source>
</reference>
<evidence type="ECO:0000256" key="11">
    <source>
        <dbReference type="ARBA" id="ARBA00023268"/>
    </source>
</evidence>
<dbReference type="Gene3D" id="3.30.200.20">
    <property type="entry name" value="Phosphorylase Kinase, domain 1"/>
    <property type="match status" value="1"/>
</dbReference>
<evidence type="ECO:0000256" key="8">
    <source>
        <dbReference type="ARBA" id="ARBA00022793"/>
    </source>
</evidence>
<evidence type="ECO:0000313" key="14">
    <source>
        <dbReference type="EMBL" id="KAH0818198.1"/>
    </source>
</evidence>
<proteinExistence type="inferred from homology"/>